<evidence type="ECO:0000313" key="2">
    <source>
        <dbReference type="Proteomes" id="UP000229641"/>
    </source>
</evidence>
<dbReference type="Proteomes" id="UP000229641">
    <property type="component" value="Unassembled WGS sequence"/>
</dbReference>
<evidence type="ECO:0008006" key="3">
    <source>
        <dbReference type="Google" id="ProtNLM"/>
    </source>
</evidence>
<reference evidence="1 2" key="1">
    <citation type="submission" date="2017-09" db="EMBL/GenBank/DDBJ databases">
        <title>Depth-based differentiation of microbial function through sediment-hosted aquifers and enrichment of novel symbionts in the deep terrestrial subsurface.</title>
        <authorList>
            <person name="Probst A.J."/>
            <person name="Ladd B."/>
            <person name="Jarett J.K."/>
            <person name="Geller-Mcgrath D.E."/>
            <person name="Sieber C.M."/>
            <person name="Emerson J.B."/>
            <person name="Anantharaman K."/>
            <person name="Thomas B.C."/>
            <person name="Malmstrom R."/>
            <person name="Stieglmeier M."/>
            <person name="Klingl A."/>
            <person name="Woyke T."/>
            <person name="Ryan C.M."/>
            <person name="Banfield J.F."/>
        </authorList>
    </citation>
    <scope>NUCLEOTIDE SEQUENCE [LARGE SCALE GENOMIC DNA]</scope>
    <source>
        <strain evidence="1">CG11_big_fil_rev_8_21_14_0_20_42_13</strain>
    </source>
</reference>
<organism evidence="1 2">
    <name type="scientific">Candidatus Ghiorseimicrobium undicola</name>
    <dbReference type="NCBI Taxonomy" id="1974746"/>
    <lineage>
        <taxon>Bacteria</taxon>
        <taxon>Pseudomonadati</taxon>
        <taxon>Candidatus Omnitrophota</taxon>
        <taxon>Candidatus Ghiorseimicrobium</taxon>
    </lineage>
</organism>
<sequence length="70" mass="7748">MSIARSQIHDLNNFLNKITITCGSMKDMLETGPLSGMPVERLEKINTELISAFSNIEQSAMDISAMLFKA</sequence>
<comment type="caution">
    <text evidence="1">The sequence shown here is derived from an EMBL/GenBank/DDBJ whole genome shotgun (WGS) entry which is preliminary data.</text>
</comment>
<accession>A0A2H0LZI6</accession>
<name>A0A2H0LZI6_9BACT</name>
<gene>
    <name evidence="1" type="ORF">COV72_01135</name>
</gene>
<dbReference type="AlphaFoldDB" id="A0A2H0LZI6"/>
<proteinExistence type="predicted"/>
<evidence type="ECO:0000313" key="1">
    <source>
        <dbReference type="EMBL" id="PIQ89797.1"/>
    </source>
</evidence>
<protein>
    <recommendedName>
        <fullName evidence="3">Signal transduction histidine kinase dimerisation/phosphoacceptor domain-containing protein</fullName>
    </recommendedName>
</protein>
<dbReference type="EMBL" id="PCWA01000015">
    <property type="protein sequence ID" value="PIQ89797.1"/>
    <property type="molecule type" value="Genomic_DNA"/>
</dbReference>